<sequence length="157" mass="17638">MTESRASNGVKTMTHSLHTCETLHQSSPSPGRPLSYTEMVQHWCKALAKREAIRRSFEEAQQEFCDHASDIIEVIGPTTHTHFHDMYVAALAPNARHDRLASCDRDVRATQHHMVSLGFHSRRLSFMGEVLGHLVNPEVRLMKTSAILLLVGVAEVE</sequence>
<dbReference type="HOGENOM" id="CLU_1678138_0_0_1"/>
<name>A0A0C9W2K2_9AGAM</name>
<dbReference type="OrthoDB" id="2675843at2759"/>
<gene>
    <name evidence="1" type="ORF">HYDPIDRAFT_27974</name>
</gene>
<evidence type="ECO:0000313" key="2">
    <source>
        <dbReference type="Proteomes" id="UP000053820"/>
    </source>
</evidence>
<keyword evidence="2" id="KW-1185">Reference proteome</keyword>
<accession>A0A0C9W2K2</accession>
<dbReference type="Proteomes" id="UP000053820">
    <property type="component" value="Unassembled WGS sequence"/>
</dbReference>
<protein>
    <submittedName>
        <fullName evidence="1">Uncharacterized protein</fullName>
    </submittedName>
</protein>
<organism evidence="1 2">
    <name type="scientific">Hydnomerulius pinastri MD-312</name>
    <dbReference type="NCBI Taxonomy" id="994086"/>
    <lineage>
        <taxon>Eukaryota</taxon>
        <taxon>Fungi</taxon>
        <taxon>Dikarya</taxon>
        <taxon>Basidiomycota</taxon>
        <taxon>Agaricomycotina</taxon>
        <taxon>Agaricomycetes</taxon>
        <taxon>Agaricomycetidae</taxon>
        <taxon>Boletales</taxon>
        <taxon>Boletales incertae sedis</taxon>
        <taxon>Leucogyrophana</taxon>
    </lineage>
</organism>
<dbReference type="AlphaFoldDB" id="A0A0C9W2K2"/>
<dbReference type="EMBL" id="KN839844">
    <property type="protein sequence ID" value="KIJ65255.1"/>
    <property type="molecule type" value="Genomic_DNA"/>
</dbReference>
<reference evidence="1 2" key="1">
    <citation type="submission" date="2014-04" db="EMBL/GenBank/DDBJ databases">
        <title>Evolutionary Origins and Diversification of the Mycorrhizal Mutualists.</title>
        <authorList>
            <consortium name="DOE Joint Genome Institute"/>
            <consortium name="Mycorrhizal Genomics Consortium"/>
            <person name="Kohler A."/>
            <person name="Kuo A."/>
            <person name="Nagy L.G."/>
            <person name="Floudas D."/>
            <person name="Copeland A."/>
            <person name="Barry K.W."/>
            <person name="Cichocki N."/>
            <person name="Veneault-Fourrey C."/>
            <person name="LaButti K."/>
            <person name="Lindquist E.A."/>
            <person name="Lipzen A."/>
            <person name="Lundell T."/>
            <person name="Morin E."/>
            <person name="Murat C."/>
            <person name="Riley R."/>
            <person name="Ohm R."/>
            <person name="Sun H."/>
            <person name="Tunlid A."/>
            <person name="Henrissat B."/>
            <person name="Grigoriev I.V."/>
            <person name="Hibbett D.S."/>
            <person name="Martin F."/>
        </authorList>
    </citation>
    <scope>NUCLEOTIDE SEQUENCE [LARGE SCALE GENOMIC DNA]</scope>
    <source>
        <strain evidence="1 2">MD-312</strain>
    </source>
</reference>
<proteinExistence type="predicted"/>
<evidence type="ECO:0000313" key="1">
    <source>
        <dbReference type="EMBL" id="KIJ65255.1"/>
    </source>
</evidence>